<dbReference type="Pfam" id="PF23073">
    <property type="entry name" value="DUF7045"/>
    <property type="match status" value="1"/>
</dbReference>
<sequence length="586" mass="66671">MCQSVCYFSSEIQGSFVTQSTVTDNEVHYSIVNVTEDAIAIWGQCHKRIENNVILMIGSDETACFRCFHLKLVARNVLKVHTADKDYISKCYTNEDKAIESCPSDDMLKDASKHTEIILYKTRQFDGQDIRREYCPINGRYKLTYNVDDGLEDKIECPEPDSILDNCPSGSAMNLRFRKCSFENHEITFECLGHWSVGSRNYLALMNSRNGEKLGPQYRCATFKEDVGGVITISFSNDSTCSSINGVYDNNAGITHSEALILYPVPQTNWHQSIFCSYPDWMYGHWEHLLIDQSTVVYKDHQSFKTYTMKCIENELNSEKYIVFSRTQCGEESYQCVRVKKRSANILEFQVGIRSGTNSSSIICDDMYFDDSRWVTQARLDHNQVMSPCPVNGEFTGVIPDAINLCAKLSSECHSPDNMHYEVSSCNYEDEVYEEREYRCLGQWEEKGLVYTYTQRRDVGTYECFVGGIKSDKTIFIKEAGEHCQRHVNPYKYGMELNKVAFCKDTPTNVNSTSTDTDTLFSHSTNQSANESEEQNFSKVEVVTSSTKRGSTVDSTSKTNSAISWMQPTTTIYGIVLVAIARNLIL</sequence>
<dbReference type="InterPro" id="IPR055471">
    <property type="entry name" value="DUF7043"/>
</dbReference>
<evidence type="ECO:0000313" key="5">
    <source>
        <dbReference type="EMBL" id="KAJ6634781.1"/>
    </source>
</evidence>
<dbReference type="InterPro" id="IPR055472">
    <property type="entry name" value="DUF7044"/>
</dbReference>
<dbReference type="AlphaFoldDB" id="A0A9Q0RW97"/>
<accession>A0A9Q0RW97</accession>
<keyword evidence="6" id="KW-1185">Reference proteome</keyword>
<dbReference type="Pfam" id="PF23069">
    <property type="entry name" value="DUF7042"/>
    <property type="match status" value="1"/>
</dbReference>
<name>A0A9Q0RW97_9DIPT</name>
<comment type="caution">
    <text evidence="5">The sequence shown here is derived from an EMBL/GenBank/DDBJ whole genome shotgun (WGS) entry which is preliminary data.</text>
</comment>
<feature type="domain" description="DUF7042" evidence="1">
    <location>
        <begin position="132"/>
        <end position="249"/>
    </location>
</feature>
<organism evidence="5 6">
    <name type="scientific">Pseudolycoriella hygida</name>
    <dbReference type="NCBI Taxonomy" id="35572"/>
    <lineage>
        <taxon>Eukaryota</taxon>
        <taxon>Metazoa</taxon>
        <taxon>Ecdysozoa</taxon>
        <taxon>Arthropoda</taxon>
        <taxon>Hexapoda</taxon>
        <taxon>Insecta</taxon>
        <taxon>Pterygota</taxon>
        <taxon>Neoptera</taxon>
        <taxon>Endopterygota</taxon>
        <taxon>Diptera</taxon>
        <taxon>Nematocera</taxon>
        <taxon>Sciaroidea</taxon>
        <taxon>Sciaridae</taxon>
        <taxon>Pseudolycoriella</taxon>
    </lineage>
</organism>
<proteinExistence type="predicted"/>
<dbReference type="PANTHER" id="PTHR22255">
    <property type="entry name" value="LP06548P"/>
    <property type="match status" value="1"/>
</dbReference>
<dbReference type="OrthoDB" id="6380161at2759"/>
<feature type="domain" description="DUF7043" evidence="2">
    <location>
        <begin position="276"/>
        <end position="376"/>
    </location>
</feature>
<evidence type="ECO:0000259" key="3">
    <source>
        <dbReference type="Pfam" id="PF23071"/>
    </source>
</evidence>
<dbReference type="Pfam" id="PF23070">
    <property type="entry name" value="DUF7043"/>
    <property type="match status" value="1"/>
</dbReference>
<dbReference type="Pfam" id="PF23071">
    <property type="entry name" value="DUF7044"/>
    <property type="match status" value="1"/>
</dbReference>
<reference evidence="5" key="1">
    <citation type="submission" date="2022-07" db="EMBL/GenBank/DDBJ databases">
        <authorList>
            <person name="Trinca V."/>
            <person name="Uliana J.V.C."/>
            <person name="Torres T.T."/>
            <person name="Ward R.J."/>
            <person name="Monesi N."/>
        </authorList>
    </citation>
    <scope>NUCLEOTIDE SEQUENCE</scope>
    <source>
        <strain evidence="5">HSMRA1968</strain>
        <tissue evidence="5">Whole embryos</tissue>
    </source>
</reference>
<feature type="domain" description="DUF7044" evidence="3">
    <location>
        <begin position="5"/>
        <end position="105"/>
    </location>
</feature>
<evidence type="ECO:0000313" key="6">
    <source>
        <dbReference type="Proteomes" id="UP001151699"/>
    </source>
</evidence>
<dbReference type="InterPro" id="IPR055470">
    <property type="entry name" value="DUF7042"/>
</dbReference>
<protein>
    <submittedName>
        <fullName evidence="5">Uncharacterized protein</fullName>
    </submittedName>
</protein>
<evidence type="ECO:0000259" key="2">
    <source>
        <dbReference type="Pfam" id="PF23070"/>
    </source>
</evidence>
<evidence type="ECO:0000259" key="1">
    <source>
        <dbReference type="Pfam" id="PF23069"/>
    </source>
</evidence>
<dbReference type="InterPro" id="IPR055473">
    <property type="entry name" value="DUF7045"/>
</dbReference>
<dbReference type="EMBL" id="WJQU01000004">
    <property type="protein sequence ID" value="KAJ6634781.1"/>
    <property type="molecule type" value="Genomic_DNA"/>
</dbReference>
<gene>
    <name evidence="5" type="ORF">Bhyg_13360</name>
</gene>
<evidence type="ECO:0000259" key="4">
    <source>
        <dbReference type="Pfam" id="PF23073"/>
    </source>
</evidence>
<feature type="domain" description="DUF7045" evidence="4">
    <location>
        <begin position="389"/>
        <end position="490"/>
    </location>
</feature>
<dbReference type="PANTHER" id="PTHR22255:SF4">
    <property type="entry name" value="CATION-INDEPENDENT MANNOSE-6-PHOSPHATE RECEPTOR"/>
    <property type="match status" value="1"/>
</dbReference>
<dbReference type="Proteomes" id="UP001151699">
    <property type="component" value="Chromosome C"/>
</dbReference>